<evidence type="ECO:0000259" key="9">
    <source>
        <dbReference type="PROSITE" id="PS50011"/>
    </source>
</evidence>
<keyword evidence="6" id="KW-0067">ATP-binding</keyword>
<dbReference type="PROSITE" id="PS50195">
    <property type="entry name" value="PX"/>
    <property type="match status" value="1"/>
</dbReference>
<protein>
    <recommendedName>
        <fullName evidence="1">non-specific serine/threonine protein kinase</fullName>
        <ecNumber evidence="1">2.7.11.1</ecNumber>
    </recommendedName>
</protein>
<evidence type="ECO:0000313" key="12">
    <source>
        <dbReference type="Proteomes" id="UP000683925"/>
    </source>
</evidence>
<dbReference type="InterPro" id="IPR000719">
    <property type="entry name" value="Prot_kinase_dom"/>
</dbReference>
<evidence type="ECO:0000256" key="8">
    <source>
        <dbReference type="ARBA" id="ARBA00048679"/>
    </source>
</evidence>
<gene>
    <name evidence="11" type="ORF">POCTA_138.1.T1360065</name>
</gene>
<sequence>MIYDAKIIGVETHSDNVFYKMRIINSQTLEYREIRVRYGFLSELHSQLQDLNQDYQLPQFPKKEFLYSLFRENAFIKQSEQMIAEYLSQLIKSPPPLCKPLLEFLREGADAIRQKELSREISSKSELLKLIKPEKVLKKSLFGKTTLCSLQGRQVILHKFYVLRHQSEQLFGHYFDTHLYFTDFTFICKVIHIFFLHQKLNFMDSMFGSTKQPRSCKSQHFAHYFSSQYKQDVVKLHSIEIYEGQNLEEIIKEKRLKKTPFTNIELGNLIQKLLDALVFLHNNECYNNRITATSIIINKDNLKLTGISEPNEKYKEKYLIDGLAFRTEEEYDTIYFPPEKLNQSQQFSKMSDSWQFGVCIVKAALLCTNRELEGIHQPSIVHDLISEIKSQYGDEIANILMLSLKNSVQQRASIKDLHSLASQSAVIPFQKLFLNQNQDPPITFIRLNSLNNDEQLRLTDQLQKSTMISIKINLYDQEVDNKEFDKLMQLLGDFAIIRDIEIILNKTRMANVSSILSSLASIKSLMNLNLDLKGLEIDQNDIIYGIQILKQMTMMKRFTLDCSSMDFINFLRAELDEKTKMIFYYESQLI</sequence>
<dbReference type="CDD" id="cd06093">
    <property type="entry name" value="PX_domain"/>
    <property type="match status" value="1"/>
</dbReference>
<name>A0A8S1XW13_PAROT</name>
<dbReference type="PANTHER" id="PTHR43671:SF98">
    <property type="entry name" value="SERINE_THREONINE-PROTEIN KINASE NEK11"/>
    <property type="match status" value="1"/>
</dbReference>
<evidence type="ECO:0000256" key="4">
    <source>
        <dbReference type="ARBA" id="ARBA00022741"/>
    </source>
</evidence>
<comment type="caution">
    <text evidence="11">The sequence shown here is derived from an EMBL/GenBank/DDBJ whole genome shotgun (WGS) entry which is preliminary data.</text>
</comment>
<dbReference type="PANTHER" id="PTHR43671">
    <property type="entry name" value="SERINE/THREONINE-PROTEIN KINASE NEK"/>
    <property type="match status" value="1"/>
</dbReference>
<dbReference type="InterPro" id="IPR001683">
    <property type="entry name" value="PX_dom"/>
</dbReference>
<dbReference type="OMA" id="KTKMIFY"/>
<evidence type="ECO:0000313" key="11">
    <source>
        <dbReference type="EMBL" id="CAD8205716.1"/>
    </source>
</evidence>
<keyword evidence="5" id="KW-0418">Kinase</keyword>
<dbReference type="GO" id="GO:0005524">
    <property type="term" value="F:ATP binding"/>
    <property type="evidence" value="ECO:0007669"/>
    <property type="project" value="UniProtKB-KW"/>
</dbReference>
<dbReference type="AlphaFoldDB" id="A0A8S1XW13"/>
<dbReference type="EC" id="2.7.11.1" evidence="1"/>
<organism evidence="11 12">
    <name type="scientific">Paramecium octaurelia</name>
    <dbReference type="NCBI Taxonomy" id="43137"/>
    <lineage>
        <taxon>Eukaryota</taxon>
        <taxon>Sar</taxon>
        <taxon>Alveolata</taxon>
        <taxon>Ciliophora</taxon>
        <taxon>Intramacronucleata</taxon>
        <taxon>Oligohymenophorea</taxon>
        <taxon>Peniculida</taxon>
        <taxon>Parameciidae</taxon>
        <taxon>Paramecium</taxon>
    </lineage>
</organism>
<dbReference type="OrthoDB" id="294491at2759"/>
<dbReference type="PROSITE" id="PS50011">
    <property type="entry name" value="PROTEIN_KINASE_DOM"/>
    <property type="match status" value="1"/>
</dbReference>
<dbReference type="InterPro" id="IPR050660">
    <property type="entry name" value="NEK_Ser/Thr_kinase"/>
</dbReference>
<feature type="domain" description="Protein kinase" evidence="9">
    <location>
        <begin position="131"/>
        <end position="421"/>
    </location>
</feature>
<comment type="catalytic activity">
    <reaction evidence="8">
        <text>L-seryl-[protein] + ATP = O-phospho-L-seryl-[protein] + ADP + H(+)</text>
        <dbReference type="Rhea" id="RHEA:17989"/>
        <dbReference type="Rhea" id="RHEA-COMP:9863"/>
        <dbReference type="Rhea" id="RHEA-COMP:11604"/>
        <dbReference type="ChEBI" id="CHEBI:15378"/>
        <dbReference type="ChEBI" id="CHEBI:29999"/>
        <dbReference type="ChEBI" id="CHEBI:30616"/>
        <dbReference type="ChEBI" id="CHEBI:83421"/>
        <dbReference type="ChEBI" id="CHEBI:456216"/>
        <dbReference type="EC" id="2.7.11.1"/>
    </reaction>
</comment>
<evidence type="ECO:0000256" key="6">
    <source>
        <dbReference type="ARBA" id="ARBA00022840"/>
    </source>
</evidence>
<proteinExistence type="predicted"/>
<evidence type="ECO:0000256" key="2">
    <source>
        <dbReference type="ARBA" id="ARBA00022527"/>
    </source>
</evidence>
<feature type="domain" description="PX" evidence="10">
    <location>
        <begin position="1"/>
        <end position="138"/>
    </location>
</feature>
<comment type="catalytic activity">
    <reaction evidence="7">
        <text>L-threonyl-[protein] + ATP = O-phospho-L-threonyl-[protein] + ADP + H(+)</text>
        <dbReference type="Rhea" id="RHEA:46608"/>
        <dbReference type="Rhea" id="RHEA-COMP:11060"/>
        <dbReference type="Rhea" id="RHEA-COMP:11605"/>
        <dbReference type="ChEBI" id="CHEBI:15378"/>
        <dbReference type="ChEBI" id="CHEBI:30013"/>
        <dbReference type="ChEBI" id="CHEBI:30616"/>
        <dbReference type="ChEBI" id="CHEBI:61977"/>
        <dbReference type="ChEBI" id="CHEBI:456216"/>
        <dbReference type="EC" id="2.7.11.1"/>
    </reaction>
</comment>
<dbReference type="Proteomes" id="UP000683925">
    <property type="component" value="Unassembled WGS sequence"/>
</dbReference>
<keyword evidence="4" id="KW-0547">Nucleotide-binding</keyword>
<reference evidence="11" key="1">
    <citation type="submission" date="2021-01" db="EMBL/GenBank/DDBJ databases">
        <authorList>
            <consortium name="Genoscope - CEA"/>
            <person name="William W."/>
        </authorList>
    </citation>
    <scope>NUCLEOTIDE SEQUENCE</scope>
</reference>
<keyword evidence="2" id="KW-0723">Serine/threonine-protein kinase</keyword>
<dbReference type="GO" id="GO:0004674">
    <property type="term" value="F:protein serine/threonine kinase activity"/>
    <property type="evidence" value="ECO:0007669"/>
    <property type="project" value="UniProtKB-KW"/>
</dbReference>
<accession>A0A8S1XW13</accession>
<keyword evidence="3" id="KW-0808">Transferase</keyword>
<dbReference type="Pfam" id="PF00069">
    <property type="entry name" value="Pkinase"/>
    <property type="match status" value="1"/>
</dbReference>
<evidence type="ECO:0000256" key="7">
    <source>
        <dbReference type="ARBA" id="ARBA00047899"/>
    </source>
</evidence>
<evidence type="ECO:0000259" key="10">
    <source>
        <dbReference type="PROSITE" id="PS50195"/>
    </source>
</evidence>
<keyword evidence="12" id="KW-1185">Reference proteome</keyword>
<evidence type="ECO:0000256" key="3">
    <source>
        <dbReference type="ARBA" id="ARBA00022679"/>
    </source>
</evidence>
<evidence type="ECO:0000256" key="1">
    <source>
        <dbReference type="ARBA" id="ARBA00012513"/>
    </source>
</evidence>
<dbReference type="GO" id="GO:0035091">
    <property type="term" value="F:phosphatidylinositol binding"/>
    <property type="evidence" value="ECO:0007669"/>
    <property type="project" value="InterPro"/>
</dbReference>
<evidence type="ECO:0000256" key="5">
    <source>
        <dbReference type="ARBA" id="ARBA00022777"/>
    </source>
</evidence>
<dbReference type="Pfam" id="PF00787">
    <property type="entry name" value="PX"/>
    <property type="match status" value="1"/>
</dbReference>
<dbReference type="EMBL" id="CAJJDP010000137">
    <property type="protein sequence ID" value="CAD8205716.1"/>
    <property type="molecule type" value="Genomic_DNA"/>
</dbReference>